<dbReference type="InterPro" id="IPR050747">
    <property type="entry name" value="Mitochondrial_chaperone_BCS1"/>
</dbReference>
<keyword evidence="6" id="KW-0378">Hydrolase</keyword>
<dbReference type="EMBL" id="KB008060">
    <property type="protein sequence ID" value="ELR14339.1"/>
    <property type="molecule type" value="Genomic_DNA"/>
</dbReference>
<keyword evidence="7 12" id="KW-0067">ATP-binding</keyword>
<dbReference type="InterPro" id="IPR003959">
    <property type="entry name" value="ATPase_AAA_core"/>
</dbReference>
<keyword evidence="16" id="KW-1185">Reference proteome</keyword>
<evidence type="ECO:0000256" key="10">
    <source>
        <dbReference type="ARBA" id="ARBA00023136"/>
    </source>
</evidence>
<feature type="domain" description="AAA+ ATPase" evidence="13">
    <location>
        <begin position="231"/>
        <end position="361"/>
    </location>
</feature>
<dbReference type="KEGG" id="acan:ACA1_107600"/>
<evidence type="ECO:0000256" key="8">
    <source>
        <dbReference type="ARBA" id="ARBA00022989"/>
    </source>
</evidence>
<dbReference type="STRING" id="1257118.L8GND8"/>
<dbReference type="Gene3D" id="3.40.50.300">
    <property type="entry name" value="P-loop containing nucleotide triphosphate hydrolases"/>
    <property type="match status" value="1"/>
</dbReference>
<evidence type="ECO:0000256" key="5">
    <source>
        <dbReference type="ARBA" id="ARBA00022792"/>
    </source>
</evidence>
<keyword evidence="9" id="KW-0496">Mitochondrion</keyword>
<dbReference type="RefSeq" id="XP_004336352.1">
    <property type="nucleotide sequence ID" value="XM_004336304.1"/>
</dbReference>
<evidence type="ECO:0000259" key="14">
    <source>
        <dbReference type="SMART" id="SM01024"/>
    </source>
</evidence>
<keyword evidence="3" id="KW-0812">Transmembrane</keyword>
<organism evidence="15 16">
    <name type="scientific">Acanthamoeba castellanii (strain ATCC 30010 / Neff)</name>
    <dbReference type="NCBI Taxonomy" id="1257118"/>
    <lineage>
        <taxon>Eukaryota</taxon>
        <taxon>Amoebozoa</taxon>
        <taxon>Discosea</taxon>
        <taxon>Longamoebia</taxon>
        <taxon>Centramoebida</taxon>
        <taxon>Acanthamoebidae</taxon>
        <taxon>Acanthamoeba</taxon>
    </lineage>
</organism>
<dbReference type="Proteomes" id="UP000011083">
    <property type="component" value="Unassembled WGS sequence"/>
</dbReference>
<dbReference type="SMART" id="SM01024">
    <property type="entry name" value="BCS1_N"/>
    <property type="match status" value="1"/>
</dbReference>
<keyword evidence="8" id="KW-1133">Transmembrane helix</keyword>
<accession>L8GND8</accession>
<name>L8GND8_ACACF</name>
<evidence type="ECO:0000256" key="3">
    <source>
        <dbReference type="ARBA" id="ARBA00022692"/>
    </source>
</evidence>
<comment type="catalytic activity">
    <reaction evidence="11">
        <text>ATP + H2O = ADP + phosphate + H(+)</text>
        <dbReference type="Rhea" id="RHEA:13065"/>
        <dbReference type="ChEBI" id="CHEBI:15377"/>
        <dbReference type="ChEBI" id="CHEBI:15378"/>
        <dbReference type="ChEBI" id="CHEBI:30616"/>
        <dbReference type="ChEBI" id="CHEBI:43474"/>
        <dbReference type="ChEBI" id="CHEBI:456216"/>
    </reaction>
    <physiologicalReaction direction="left-to-right" evidence="11">
        <dbReference type="Rhea" id="RHEA:13066"/>
    </physiologicalReaction>
</comment>
<evidence type="ECO:0000256" key="9">
    <source>
        <dbReference type="ARBA" id="ARBA00023128"/>
    </source>
</evidence>
<reference evidence="15 16" key="1">
    <citation type="journal article" date="2013" name="Genome Biol.">
        <title>Genome of Acanthamoeba castellanii highlights extensive lateral gene transfer and early evolution of tyrosine kinase signaling.</title>
        <authorList>
            <person name="Clarke M."/>
            <person name="Lohan A.J."/>
            <person name="Liu B."/>
            <person name="Lagkouvardos I."/>
            <person name="Roy S."/>
            <person name="Zafar N."/>
            <person name="Bertelli C."/>
            <person name="Schilde C."/>
            <person name="Kianianmomeni A."/>
            <person name="Burglin T.R."/>
            <person name="Frech C."/>
            <person name="Turcotte B."/>
            <person name="Kopec K.O."/>
            <person name="Synnott J.M."/>
            <person name="Choo C."/>
            <person name="Paponov I."/>
            <person name="Finkler A."/>
            <person name="Soon Heng Tan C."/>
            <person name="Hutchins A.P."/>
            <person name="Weinmeier T."/>
            <person name="Rattei T."/>
            <person name="Chu J.S."/>
            <person name="Gimenez G."/>
            <person name="Irimia M."/>
            <person name="Rigden D.J."/>
            <person name="Fitzpatrick D.A."/>
            <person name="Lorenzo-Morales J."/>
            <person name="Bateman A."/>
            <person name="Chiu C.H."/>
            <person name="Tang P."/>
            <person name="Hegemann P."/>
            <person name="Fromm H."/>
            <person name="Raoult D."/>
            <person name="Greub G."/>
            <person name="Miranda-Saavedra D."/>
            <person name="Chen N."/>
            <person name="Nash P."/>
            <person name="Ginger M.L."/>
            <person name="Horn M."/>
            <person name="Schaap P."/>
            <person name="Caler L."/>
            <person name="Loftus B."/>
        </authorList>
    </citation>
    <scope>NUCLEOTIDE SEQUENCE [LARGE SCALE GENOMIC DNA]</scope>
    <source>
        <strain evidence="15 16">Neff</strain>
    </source>
</reference>
<dbReference type="OMA" id="WMTLYQR"/>
<evidence type="ECO:0000256" key="6">
    <source>
        <dbReference type="ARBA" id="ARBA00022801"/>
    </source>
</evidence>
<evidence type="ECO:0000259" key="13">
    <source>
        <dbReference type="SMART" id="SM00382"/>
    </source>
</evidence>
<evidence type="ECO:0000256" key="1">
    <source>
        <dbReference type="ARBA" id="ARBA00004434"/>
    </source>
</evidence>
<feature type="domain" description="BCS1 N-terminal" evidence="14">
    <location>
        <begin position="27"/>
        <end position="196"/>
    </location>
</feature>
<comment type="similarity">
    <text evidence="2">Belongs to the AAA ATPase family. BCS1 subfamily.</text>
</comment>
<proteinExistence type="inferred from homology"/>
<keyword evidence="5" id="KW-0999">Mitochondrion inner membrane</keyword>
<dbReference type="GO" id="GO:0005743">
    <property type="term" value="C:mitochondrial inner membrane"/>
    <property type="evidence" value="ECO:0007669"/>
    <property type="project" value="UniProtKB-SubCell"/>
</dbReference>
<dbReference type="OrthoDB" id="10251412at2759"/>
<evidence type="ECO:0000313" key="15">
    <source>
        <dbReference type="EMBL" id="ELR14339.1"/>
    </source>
</evidence>
<dbReference type="VEuPathDB" id="AmoebaDB:ACA1_107600"/>
<dbReference type="CDD" id="cd19510">
    <property type="entry name" value="RecA-like_BCS1"/>
    <property type="match status" value="1"/>
</dbReference>
<evidence type="ECO:0000256" key="11">
    <source>
        <dbReference type="ARBA" id="ARBA00048778"/>
    </source>
</evidence>
<dbReference type="InterPro" id="IPR003960">
    <property type="entry name" value="ATPase_AAA_CS"/>
</dbReference>
<dbReference type="InterPro" id="IPR003593">
    <property type="entry name" value="AAA+_ATPase"/>
</dbReference>
<dbReference type="Pfam" id="PF00004">
    <property type="entry name" value="AAA"/>
    <property type="match status" value="1"/>
</dbReference>
<dbReference type="PANTHER" id="PTHR23070">
    <property type="entry name" value="BCS1 AAA-TYPE ATPASE"/>
    <property type="match status" value="1"/>
</dbReference>
<dbReference type="SMART" id="SM00382">
    <property type="entry name" value="AAA"/>
    <property type="match status" value="1"/>
</dbReference>
<dbReference type="Pfam" id="PF08740">
    <property type="entry name" value="BCS1_N"/>
    <property type="match status" value="1"/>
</dbReference>
<dbReference type="Pfam" id="PF25426">
    <property type="entry name" value="AAA_lid_BCS1"/>
    <property type="match status" value="1"/>
</dbReference>
<protein>
    <submittedName>
        <fullName evidence="15">Mitochondrial chaperone bcs1, putative</fullName>
    </submittedName>
</protein>
<dbReference type="AlphaFoldDB" id="L8GND8"/>
<dbReference type="SUPFAM" id="SSF52540">
    <property type="entry name" value="P-loop containing nucleoside triphosphate hydrolases"/>
    <property type="match status" value="1"/>
</dbReference>
<keyword evidence="10" id="KW-0472">Membrane</keyword>
<comment type="subcellular location">
    <subcellularLocation>
        <location evidence="1">Mitochondrion inner membrane</location>
        <topology evidence="1">Single-pass membrane protein</topology>
    </subcellularLocation>
</comment>
<dbReference type="GO" id="GO:0005524">
    <property type="term" value="F:ATP binding"/>
    <property type="evidence" value="ECO:0007669"/>
    <property type="project" value="UniProtKB-KW"/>
</dbReference>
<evidence type="ECO:0000256" key="12">
    <source>
        <dbReference type="RuleBase" id="RU003651"/>
    </source>
</evidence>
<dbReference type="InterPro" id="IPR027417">
    <property type="entry name" value="P-loop_NTPase"/>
</dbReference>
<evidence type="ECO:0000256" key="7">
    <source>
        <dbReference type="ARBA" id="ARBA00022840"/>
    </source>
</evidence>
<dbReference type="InterPro" id="IPR014851">
    <property type="entry name" value="BCS1_N"/>
</dbReference>
<sequence>MNGGPPSPLGGLLDTTNPYFSAGAGLFVLGGGATLLRGGWKYGAAYFQRNFMVKMEIPSKDPSYSWVLNWITARAARQTQHLSVETFYQKDPTGRIKTSYNLIPSTGRHFIKHKGYWMVVERAREKAMVDLTSGTPWETVTFTTYGRNRELFLDILQEARDMALAKEEGKTLIYTANGFEWKEFGQPRARRPLSSVILDGDQAERLAGDVKEFLANQSCRSDDSAIPGIPYRRGYLLYGPPGSGKSSFITALAGELQYNICMLNLSERGMTDDKLAYMMSIVPTRSITVLEDVDAAAIRREQPTREYQSCVTFSGLLNVLDGVASSEERLLFMTTNHIDRLDPALIRPGRVDVKLEMGNASADQVRRMFLRFYPDHERSADEFVARVEAAGKPVSMAQLQGHFMLFKEQPHNAVSNAELLSAE</sequence>
<evidence type="ECO:0000313" key="16">
    <source>
        <dbReference type="Proteomes" id="UP000011083"/>
    </source>
</evidence>
<dbReference type="PROSITE" id="PS00674">
    <property type="entry name" value="AAA"/>
    <property type="match status" value="1"/>
</dbReference>
<evidence type="ECO:0000256" key="2">
    <source>
        <dbReference type="ARBA" id="ARBA00007448"/>
    </source>
</evidence>
<evidence type="ECO:0000256" key="4">
    <source>
        <dbReference type="ARBA" id="ARBA00022741"/>
    </source>
</evidence>
<keyword evidence="4 12" id="KW-0547">Nucleotide-binding</keyword>
<dbReference type="GeneID" id="14914910"/>
<gene>
    <name evidence="15" type="ORF">ACA1_107600</name>
</gene>
<dbReference type="GO" id="GO:0016887">
    <property type="term" value="F:ATP hydrolysis activity"/>
    <property type="evidence" value="ECO:0007669"/>
    <property type="project" value="InterPro"/>
</dbReference>
<dbReference type="InterPro" id="IPR057495">
    <property type="entry name" value="AAA_lid_BCS1"/>
</dbReference>